<name>A0A7K1FT40_9ACTN</name>
<dbReference type="InterPro" id="IPR050275">
    <property type="entry name" value="PGM_Phosphatase"/>
</dbReference>
<reference evidence="3 4" key="1">
    <citation type="submission" date="2019-11" db="EMBL/GenBank/DDBJ databases">
        <authorList>
            <person name="Jiang L.-Q."/>
        </authorList>
    </citation>
    <scope>NUCLEOTIDE SEQUENCE [LARGE SCALE GENOMIC DNA]</scope>
    <source>
        <strain evidence="3 4">YIM 132087</strain>
    </source>
</reference>
<organism evidence="3 4">
    <name type="scientific">Nakamurella alba</name>
    <dbReference type="NCBI Taxonomy" id="2665158"/>
    <lineage>
        <taxon>Bacteria</taxon>
        <taxon>Bacillati</taxon>
        <taxon>Actinomycetota</taxon>
        <taxon>Actinomycetes</taxon>
        <taxon>Nakamurellales</taxon>
        <taxon>Nakamurellaceae</taxon>
        <taxon>Nakamurella</taxon>
    </lineage>
</organism>
<evidence type="ECO:0000313" key="3">
    <source>
        <dbReference type="EMBL" id="MTD17322.1"/>
    </source>
</evidence>
<dbReference type="PANTHER" id="PTHR48100">
    <property type="entry name" value="BROAD-SPECIFICITY PHOSPHATASE YOR283W-RELATED"/>
    <property type="match status" value="1"/>
</dbReference>
<feature type="region of interest" description="Disordered" evidence="2">
    <location>
        <begin position="1"/>
        <end position="42"/>
    </location>
</feature>
<proteinExistence type="predicted"/>
<evidence type="ECO:0000256" key="2">
    <source>
        <dbReference type="SAM" id="MobiDB-lite"/>
    </source>
</evidence>
<dbReference type="Proteomes" id="UP000460221">
    <property type="component" value="Unassembled WGS sequence"/>
</dbReference>
<gene>
    <name evidence="3" type="ORF">GIS00_25655</name>
</gene>
<protein>
    <submittedName>
        <fullName evidence="3">Histidine phosphatase family protein</fullName>
    </submittedName>
</protein>
<evidence type="ECO:0000313" key="4">
    <source>
        <dbReference type="Proteomes" id="UP000460221"/>
    </source>
</evidence>
<dbReference type="InterPro" id="IPR013078">
    <property type="entry name" value="His_Pase_superF_clade-1"/>
</dbReference>
<dbReference type="AlphaFoldDB" id="A0A7K1FT40"/>
<dbReference type="CDD" id="cd07067">
    <property type="entry name" value="HP_PGM_like"/>
    <property type="match status" value="1"/>
</dbReference>
<dbReference type="SMART" id="SM00855">
    <property type="entry name" value="PGAM"/>
    <property type="match status" value="1"/>
</dbReference>
<dbReference type="Gene3D" id="3.40.50.1240">
    <property type="entry name" value="Phosphoglycerate mutase-like"/>
    <property type="match status" value="1"/>
</dbReference>
<dbReference type="GO" id="GO:0016791">
    <property type="term" value="F:phosphatase activity"/>
    <property type="evidence" value="ECO:0007669"/>
    <property type="project" value="TreeGrafter"/>
</dbReference>
<sequence length="248" mass="25904">MWRLQTGAGPGRGRPAAVRPGRRGGPVPGVRRDPDPRVTAPVPETTVLLVRHGQTTWSAERRYAGREDPPLTGLGEQEAISLAERVSGLRPDVVYSSPLRRCRDTAARIAGRDNGVLVEPDLTDADLGAWTGLGRRQIQAGDPAAFARWSSSSAGAPPGGESYDQVLDRAVPVLRRVLAAHPGGTAALVTHSAVVKMLLTWALGVPAAVGFRLKVDTASLSALTGPADAEAGTCTVWAVNETGHLPGG</sequence>
<dbReference type="InterPro" id="IPR029033">
    <property type="entry name" value="His_PPase_superfam"/>
</dbReference>
<comment type="caution">
    <text evidence="3">The sequence shown here is derived from an EMBL/GenBank/DDBJ whole genome shotgun (WGS) entry which is preliminary data.</text>
</comment>
<feature type="binding site" evidence="1">
    <location>
        <position position="101"/>
    </location>
    <ligand>
        <name>substrate</name>
    </ligand>
</feature>
<dbReference type="SUPFAM" id="SSF53254">
    <property type="entry name" value="Phosphoglycerate mutase-like"/>
    <property type="match status" value="1"/>
</dbReference>
<dbReference type="Pfam" id="PF00300">
    <property type="entry name" value="His_Phos_1"/>
    <property type="match status" value="1"/>
</dbReference>
<dbReference type="EMBL" id="WLYK01000018">
    <property type="protein sequence ID" value="MTD17322.1"/>
    <property type="molecule type" value="Genomic_DNA"/>
</dbReference>
<accession>A0A7K1FT40</accession>
<keyword evidence="4" id="KW-1185">Reference proteome</keyword>
<dbReference type="PANTHER" id="PTHR48100:SF1">
    <property type="entry name" value="HISTIDINE PHOSPHATASE FAMILY PROTEIN-RELATED"/>
    <property type="match status" value="1"/>
</dbReference>
<dbReference type="GO" id="GO:0005737">
    <property type="term" value="C:cytoplasm"/>
    <property type="evidence" value="ECO:0007669"/>
    <property type="project" value="TreeGrafter"/>
</dbReference>
<evidence type="ECO:0000256" key="1">
    <source>
        <dbReference type="PIRSR" id="PIRSR613078-2"/>
    </source>
</evidence>